<dbReference type="GO" id="GO:0015774">
    <property type="term" value="P:polysaccharide transport"/>
    <property type="evidence" value="ECO:0007669"/>
    <property type="project" value="InterPro"/>
</dbReference>
<dbReference type="CDD" id="cd16440">
    <property type="entry name" value="beta_Kdo_transferase_KpsC_1"/>
    <property type="match status" value="1"/>
</dbReference>
<sequence length="675" mass="72207">MPETAGRPRARRLFVYNGGFLGDARLRRILTLAGYDIRVGLPASQDMVGIWGASPTAARGLRVARARGAGVLRVEDAFLRSVLPGRARGAAPPLGLMLDGQGVHFDPSRPSALESILAGHSLDDTALLNRARDAITRIRAGHLTKYTGFVPETPVPSPGYVLVVDQSAGDAAVTASGATRATFHEMLAFARIENPGAEILIKTHPETAHGLRPGHFSSDDAGGTVRLVTDPVSPWALLEGAVAVYTVSSQMGFEAILAGHRPRVFGQPFYAGWGLSQDETPPPRRVRRLTRAQLFAGAMILAPTWYDPFRDRLCPLEDALATLEAETRAWREDRAGWVAAGMRLWKRGAVQGFFGGQRAVRFAPDADSAAARAAATGRRAMVWGAAAAPPGTVRVEDGFLRSRGLGAALVAPLSLVADDLGLCYDPARENRLERLIAAACALPQAERLRAERLIARLCEAGLSKYNLGGASPPPLPEGHRILVPGQVEDDAAIQLGCPAERTNRALLERCRAENPKAVILYKPHPDVEAGLRPGTVDPAILQGLADRVIEGTGAPELLAEVDEVWTLCSGLGFEALIRRVPVTCLGVPFYAGWGLTRDLAPVPARRAARPDLVALVHAVLIAYPRYRDPVTGRPCPAEIVADRLASGALPRPGPGLRALSKVQGLLAGKAYLWWR</sequence>
<dbReference type="Pfam" id="PF05159">
    <property type="entry name" value="Capsule_synth"/>
    <property type="match status" value="3"/>
</dbReference>
<evidence type="ECO:0000313" key="2">
    <source>
        <dbReference type="Proteomes" id="UP000295050"/>
    </source>
</evidence>
<evidence type="ECO:0000313" key="1">
    <source>
        <dbReference type="EMBL" id="TCP62919.1"/>
    </source>
</evidence>
<keyword evidence="2" id="KW-1185">Reference proteome</keyword>
<dbReference type="EMBL" id="SLXU01000001">
    <property type="protein sequence ID" value="TCP62919.1"/>
    <property type="molecule type" value="Genomic_DNA"/>
</dbReference>
<dbReference type="GO" id="GO:0000271">
    <property type="term" value="P:polysaccharide biosynthetic process"/>
    <property type="evidence" value="ECO:0007669"/>
    <property type="project" value="InterPro"/>
</dbReference>
<proteinExistence type="predicted"/>
<dbReference type="CDD" id="cd16439">
    <property type="entry name" value="beta_Kdo_transferase_KpsC_2"/>
    <property type="match status" value="1"/>
</dbReference>
<organism evidence="1 2">
    <name type="scientific">Rhodovulum bhavnagarense</name>
    <dbReference type="NCBI Taxonomy" id="992286"/>
    <lineage>
        <taxon>Bacteria</taxon>
        <taxon>Pseudomonadati</taxon>
        <taxon>Pseudomonadota</taxon>
        <taxon>Alphaproteobacteria</taxon>
        <taxon>Rhodobacterales</taxon>
        <taxon>Paracoccaceae</taxon>
        <taxon>Rhodovulum</taxon>
    </lineage>
</organism>
<reference evidence="1 2" key="1">
    <citation type="submission" date="2019-03" db="EMBL/GenBank/DDBJ databases">
        <title>Genomic Encyclopedia of Type Strains, Phase IV (KMG-IV): sequencing the most valuable type-strain genomes for metagenomic binning, comparative biology and taxonomic classification.</title>
        <authorList>
            <person name="Goeker M."/>
        </authorList>
    </citation>
    <scope>NUCLEOTIDE SEQUENCE [LARGE SCALE GENOMIC DNA]</scope>
    <source>
        <strain evidence="1 2">DSM 24766</strain>
    </source>
</reference>
<gene>
    <name evidence="1" type="ORF">EV663_101179</name>
</gene>
<dbReference type="Proteomes" id="UP000295050">
    <property type="component" value="Unassembled WGS sequence"/>
</dbReference>
<dbReference type="InterPro" id="IPR007833">
    <property type="entry name" value="Capsule_polysaccharide_synth"/>
</dbReference>
<accession>A0A4R2RK59</accession>
<dbReference type="RefSeq" id="WP_243697841.1">
    <property type="nucleotide sequence ID" value="NZ_SLXU01000001.1"/>
</dbReference>
<comment type="caution">
    <text evidence="1">The sequence shown here is derived from an EMBL/GenBank/DDBJ whole genome shotgun (WGS) entry which is preliminary data.</text>
</comment>
<protein>
    <submittedName>
        <fullName evidence="1">Capsular polysaccharide export protein</fullName>
    </submittedName>
</protein>
<dbReference type="AlphaFoldDB" id="A0A4R2RK59"/>
<name>A0A4R2RK59_9RHOB</name>